<evidence type="ECO:0000313" key="1">
    <source>
        <dbReference type="EMBL" id="KAK9101865.1"/>
    </source>
</evidence>
<organism evidence="1 2">
    <name type="scientific">Stephania japonica</name>
    <dbReference type="NCBI Taxonomy" id="461633"/>
    <lineage>
        <taxon>Eukaryota</taxon>
        <taxon>Viridiplantae</taxon>
        <taxon>Streptophyta</taxon>
        <taxon>Embryophyta</taxon>
        <taxon>Tracheophyta</taxon>
        <taxon>Spermatophyta</taxon>
        <taxon>Magnoliopsida</taxon>
        <taxon>Ranunculales</taxon>
        <taxon>Menispermaceae</taxon>
        <taxon>Menispermoideae</taxon>
        <taxon>Cissampelideae</taxon>
        <taxon>Stephania</taxon>
    </lineage>
</organism>
<proteinExistence type="predicted"/>
<sequence length="87" mass="9853">MDMKMELLVKRVFNKDLKAAEAGNMDDASLEADPRGAWLLLRREESALEACSAWDTWHAWRGRTGEAWSARETTKRVSGELMRGDLG</sequence>
<reference evidence="1 2" key="1">
    <citation type="submission" date="2024-01" db="EMBL/GenBank/DDBJ databases">
        <title>Genome assemblies of Stephania.</title>
        <authorList>
            <person name="Yang L."/>
        </authorList>
    </citation>
    <scope>NUCLEOTIDE SEQUENCE [LARGE SCALE GENOMIC DNA]</scope>
    <source>
        <strain evidence="1">QJT</strain>
        <tissue evidence="1">Leaf</tissue>
    </source>
</reference>
<accession>A0AAP0HZ77</accession>
<protein>
    <submittedName>
        <fullName evidence="1">Uncharacterized protein</fullName>
    </submittedName>
</protein>
<dbReference type="AlphaFoldDB" id="A0AAP0HZ77"/>
<keyword evidence="2" id="KW-1185">Reference proteome</keyword>
<name>A0AAP0HZ77_9MAGN</name>
<comment type="caution">
    <text evidence="1">The sequence shown here is derived from an EMBL/GenBank/DDBJ whole genome shotgun (WGS) entry which is preliminary data.</text>
</comment>
<dbReference type="Proteomes" id="UP001417504">
    <property type="component" value="Unassembled WGS sequence"/>
</dbReference>
<gene>
    <name evidence="1" type="ORF">Sjap_019119</name>
</gene>
<evidence type="ECO:0000313" key="2">
    <source>
        <dbReference type="Proteomes" id="UP001417504"/>
    </source>
</evidence>
<dbReference type="EMBL" id="JBBNAE010000008">
    <property type="protein sequence ID" value="KAK9101865.1"/>
    <property type="molecule type" value="Genomic_DNA"/>
</dbReference>